<dbReference type="Pfam" id="PF00857">
    <property type="entry name" value="Isochorismatase"/>
    <property type="match status" value="1"/>
</dbReference>
<dbReference type="PANTHER" id="PTHR43540:SF6">
    <property type="entry name" value="ISOCHORISMATASE-LIKE DOMAIN-CONTAINING PROTEIN"/>
    <property type="match status" value="1"/>
</dbReference>
<keyword evidence="1 3" id="KW-0378">Hydrolase</keyword>
<gene>
    <name evidence="3" type="ORF">ABIE37_000218</name>
</gene>
<protein>
    <submittedName>
        <fullName evidence="3">Nicotinamidase-related amidase</fullName>
        <ecNumber evidence="3">3.5.1.84</ecNumber>
    </submittedName>
</protein>
<keyword evidence="4" id="KW-1185">Reference proteome</keyword>
<dbReference type="RefSeq" id="WP_354225900.1">
    <property type="nucleotide sequence ID" value="NZ_JBEPSN010000001.1"/>
</dbReference>
<organism evidence="3 4">
    <name type="scientific">Arthrobacter bambusae</name>
    <dbReference type="NCBI Taxonomy" id="1338426"/>
    <lineage>
        <taxon>Bacteria</taxon>
        <taxon>Bacillati</taxon>
        <taxon>Actinomycetota</taxon>
        <taxon>Actinomycetes</taxon>
        <taxon>Micrococcales</taxon>
        <taxon>Micrococcaceae</taxon>
        <taxon>Arthrobacter</taxon>
    </lineage>
</organism>
<dbReference type="GO" id="GO:0018750">
    <property type="term" value="F:biuret amidohydrolase activity"/>
    <property type="evidence" value="ECO:0007669"/>
    <property type="project" value="UniProtKB-EC"/>
</dbReference>
<dbReference type="CDD" id="cd00431">
    <property type="entry name" value="cysteine_hydrolases"/>
    <property type="match status" value="1"/>
</dbReference>
<dbReference type="SUPFAM" id="SSF52499">
    <property type="entry name" value="Isochorismatase-like hydrolases"/>
    <property type="match status" value="1"/>
</dbReference>
<dbReference type="Proteomes" id="UP001549307">
    <property type="component" value="Unassembled WGS sequence"/>
</dbReference>
<dbReference type="EMBL" id="JBEPSN010000001">
    <property type="protein sequence ID" value="MET4538463.1"/>
    <property type="molecule type" value="Genomic_DNA"/>
</dbReference>
<dbReference type="InterPro" id="IPR000868">
    <property type="entry name" value="Isochorismatase-like_dom"/>
</dbReference>
<dbReference type="InterPro" id="IPR050272">
    <property type="entry name" value="Isochorismatase-like_hydrls"/>
</dbReference>
<feature type="domain" description="Isochorismatase-like" evidence="2">
    <location>
        <begin position="13"/>
        <end position="194"/>
    </location>
</feature>
<evidence type="ECO:0000313" key="4">
    <source>
        <dbReference type="Proteomes" id="UP001549307"/>
    </source>
</evidence>
<dbReference type="PANTHER" id="PTHR43540">
    <property type="entry name" value="PEROXYUREIDOACRYLATE/UREIDOACRYLATE AMIDOHYDROLASE-RELATED"/>
    <property type="match status" value="1"/>
</dbReference>
<sequence>MTANELQFDPTRTALVNVHWQRDIVTAEGAFAPFFAEAVQRHGVIDSTRSLVQAAREAGVPVIWARAAFRPGYPELIMNTGLSHAIKDLNALVEGSRGAQIIEELTPLDTEPVVSHPGTSAFPDTPLDAILRRLGVETVLFTGVATNITVEGTARDAVNLGYHAVIVSDACAAATDAGHDATLETFSLLGQTATVEEIRAALQGVAAQPVGSAS</sequence>
<name>A0ABV2P126_9MICC</name>
<dbReference type="InterPro" id="IPR036380">
    <property type="entry name" value="Isochorismatase-like_sf"/>
</dbReference>
<comment type="caution">
    <text evidence="3">The sequence shown here is derived from an EMBL/GenBank/DDBJ whole genome shotgun (WGS) entry which is preliminary data.</text>
</comment>
<dbReference type="EC" id="3.5.1.84" evidence="3"/>
<reference evidence="3 4" key="1">
    <citation type="submission" date="2024-06" db="EMBL/GenBank/DDBJ databases">
        <title>Sorghum-associated microbial communities from plants grown in Nebraska, USA.</title>
        <authorList>
            <person name="Schachtman D."/>
        </authorList>
    </citation>
    <scope>NUCLEOTIDE SEQUENCE [LARGE SCALE GENOMIC DNA]</scope>
    <source>
        <strain evidence="3 4">3552</strain>
    </source>
</reference>
<evidence type="ECO:0000313" key="3">
    <source>
        <dbReference type="EMBL" id="MET4538463.1"/>
    </source>
</evidence>
<evidence type="ECO:0000259" key="2">
    <source>
        <dbReference type="Pfam" id="PF00857"/>
    </source>
</evidence>
<proteinExistence type="predicted"/>
<dbReference type="Gene3D" id="3.40.50.850">
    <property type="entry name" value="Isochorismatase-like"/>
    <property type="match status" value="1"/>
</dbReference>
<accession>A0ABV2P126</accession>
<dbReference type="GeneID" id="92751198"/>
<evidence type="ECO:0000256" key="1">
    <source>
        <dbReference type="ARBA" id="ARBA00022801"/>
    </source>
</evidence>